<feature type="region of interest" description="Disordered" evidence="6">
    <location>
        <begin position="26"/>
        <end position="54"/>
    </location>
</feature>
<comment type="subcellular location">
    <subcellularLocation>
        <location evidence="1">Membrane</location>
        <topology evidence="1">Multi-pass membrane protein</topology>
    </subcellularLocation>
</comment>
<dbReference type="AlphaFoldDB" id="B5YMW1"/>
<dbReference type="PANTHER" id="PTHR11266">
    <property type="entry name" value="PEROXISOMAL MEMBRANE PROTEIN 2, PXMP2 MPV17"/>
    <property type="match status" value="1"/>
</dbReference>
<dbReference type="HOGENOM" id="CLU_791082_0_0_1"/>
<feature type="transmembrane region" description="Helical" evidence="7">
    <location>
        <begin position="217"/>
        <end position="243"/>
    </location>
</feature>
<evidence type="ECO:0000256" key="5">
    <source>
        <dbReference type="ARBA" id="ARBA00023136"/>
    </source>
</evidence>
<dbReference type="Proteomes" id="UP000001449">
    <property type="component" value="Chromosome 7"/>
</dbReference>
<evidence type="ECO:0000256" key="2">
    <source>
        <dbReference type="ARBA" id="ARBA00006824"/>
    </source>
</evidence>
<dbReference type="GO" id="GO:0016020">
    <property type="term" value="C:membrane"/>
    <property type="evidence" value="ECO:0007669"/>
    <property type="project" value="UniProtKB-SubCell"/>
</dbReference>
<accession>B5YMW1</accession>
<evidence type="ECO:0000313" key="9">
    <source>
        <dbReference type="Proteomes" id="UP000001449"/>
    </source>
</evidence>
<dbReference type="RefSeq" id="XP_002295810.1">
    <property type="nucleotide sequence ID" value="XM_002295774.1"/>
</dbReference>
<keyword evidence="9" id="KW-1185">Reference proteome</keyword>
<feature type="compositionally biased region" description="Low complexity" evidence="6">
    <location>
        <begin position="39"/>
        <end position="54"/>
    </location>
</feature>
<proteinExistence type="inferred from homology"/>
<reference evidence="8 9" key="1">
    <citation type="journal article" date="2004" name="Science">
        <title>The genome of the diatom Thalassiosira pseudonana: ecology, evolution, and metabolism.</title>
        <authorList>
            <person name="Armbrust E.V."/>
            <person name="Berges J.A."/>
            <person name="Bowler C."/>
            <person name="Green B.R."/>
            <person name="Martinez D."/>
            <person name="Putnam N.H."/>
            <person name="Zhou S."/>
            <person name="Allen A.E."/>
            <person name="Apt K.E."/>
            <person name="Bechner M."/>
            <person name="Brzezinski M.A."/>
            <person name="Chaal B.K."/>
            <person name="Chiovitti A."/>
            <person name="Davis A.K."/>
            <person name="Demarest M.S."/>
            <person name="Detter J.C."/>
            <person name="Glavina T."/>
            <person name="Goodstein D."/>
            <person name="Hadi M.Z."/>
            <person name="Hellsten U."/>
            <person name="Hildebrand M."/>
            <person name="Jenkins B.D."/>
            <person name="Jurka J."/>
            <person name="Kapitonov V.V."/>
            <person name="Kroger N."/>
            <person name="Lau W.W."/>
            <person name="Lane T.W."/>
            <person name="Larimer F.W."/>
            <person name="Lippmeier J.C."/>
            <person name="Lucas S."/>
            <person name="Medina M."/>
            <person name="Montsant A."/>
            <person name="Obornik M."/>
            <person name="Parker M.S."/>
            <person name="Palenik B."/>
            <person name="Pazour G.J."/>
            <person name="Richardson P.M."/>
            <person name="Rynearson T.A."/>
            <person name="Saito M.A."/>
            <person name="Schwartz D.C."/>
            <person name="Thamatrakoln K."/>
            <person name="Valentin K."/>
            <person name="Vardi A."/>
            <person name="Wilkerson F.P."/>
            <person name="Rokhsar D.S."/>
        </authorList>
    </citation>
    <scope>NUCLEOTIDE SEQUENCE [LARGE SCALE GENOMIC DNA]</scope>
    <source>
        <strain evidence="8 9">CCMP1335</strain>
    </source>
</reference>
<comment type="similarity">
    <text evidence="2">Belongs to the peroxisomal membrane protein PXMP2/4 family.</text>
</comment>
<evidence type="ECO:0000256" key="6">
    <source>
        <dbReference type="SAM" id="MobiDB-lite"/>
    </source>
</evidence>
<feature type="transmembrane region" description="Helical" evidence="7">
    <location>
        <begin position="290"/>
        <end position="308"/>
    </location>
</feature>
<dbReference type="Pfam" id="PF04117">
    <property type="entry name" value="Mpv17_PMP22"/>
    <property type="match status" value="1"/>
</dbReference>
<evidence type="ECO:0000256" key="3">
    <source>
        <dbReference type="ARBA" id="ARBA00022692"/>
    </source>
</evidence>
<dbReference type="EMBL" id="CP001160">
    <property type="protein sequence ID" value="ACI64527.1"/>
    <property type="molecule type" value="Genomic_DNA"/>
</dbReference>
<evidence type="ECO:0000256" key="7">
    <source>
        <dbReference type="SAM" id="Phobius"/>
    </source>
</evidence>
<name>B5YMW1_THAPS</name>
<dbReference type="OMA" id="ENEYMNN"/>
<reference evidence="8 9" key="2">
    <citation type="journal article" date="2008" name="Nature">
        <title>The Phaeodactylum genome reveals the evolutionary history of diatom genomes.</title>
        <authorList>
            <person name="Bowler C."/>
            <person name="Allen A.E."/>
            <person name="Badger J.H."/>
            <person name="Grimwood J."/>
            <person name="Jabbari K."/>
            <person name="Kuo A."/>
            <person name="Maheswari U."/>
            <person name="Martens C."/>
            <person name="Maumus F."/>
            <person name="Otillar R.P."/>
            <person name="Rayko E."/>
            <person name="Salamov A."/>
            <person name="Vandepoele K."/>
            <person name="Beszteri B."/>
            <person name="Gruber A."/>
            <person name="Heijde M."/>
            <person name="Katinka M."/>
            <person name="Mock T."/>
            <person name="Valentin K."/>
            <person name="Verret F."/>
            <person name="Berges J.A."/>
            <person name="Brownlee C."/>
            <person name="Cadoret J.P."/>
            <person name="Chiovitti A."/>
            <person name="Choi C.J."/>
            <person name="Coesel S."/>
            <person name="De Martino A."/>
            <person name="Detter J.C."/>
            <person name="Durkin C."/>
            <person name="Falciatore A."/>
            <person name="Fournet J."/>
            <person name="Haruta M."/>
            <person name="Huysman M.J."/>
            <person name="Jenkins B.D."/>
            <person name="Jiroutova K."/>
            <person name="Jorgensen R.E."/>
            <person name="Joubert Y."/>
            <person name="Kaplan A."/>
            <person name="Kroger N."/>
            <person name="Kroth P.G."/>
            <person name="La Roche J."/>
            <person name="Lindquist E."/>
            <person name="Lommer M."/>
            <person name="Martin-Jezequel V."/>
            <person name="Lopez P.J."/>
            <person name="Lucas S."/>
            <person name="Mangogna M."/>
            <person name="McGinnis K."/>
            <person name="Medlin L.K."/>
            <person name="Montsant A."/>
            <person name="Oudot-Le Secq M.P."/>
            <person name="Napoli C."/>
            <person name="Obornik M."/>
            <person name="Parker M.S."/>
            <person name="Petit J.L."/>
            <person name="Porcel B.M."/>
            <person name="Poulsen N."/>
            <person name="Robison M."/>
            <person name="Rychlewski L."/>
            <person name="Rynearson T.A."/>
            <person name="Schmutz J."/>
            <person name="Shapiro H."/>
            <person name="Siaut M."/>
            <person name="Stanley M."/>
            <person name="Sussman M.R."/>
            <person name="Taylor A.R."/>
            <person name="Vardi A."/>
            <person name="von Dassow P."/>
            <person name="Vyverman W."/>
            <person name="Willis A."/>
            <person name="Wyrwicz L.S."/>
            <person name="Rokhsar D.S."/>
            <person name="Weissenbach J."/>
            <person name="Armbrust E.V."/>
            <person name="Green B.R."/>
            <person name="Van de Peer Y."/>
            <person name="Grigoriev I.V."/>
        </authorList>
    </citation>
    <scope>NUCLEOTIDE SEQUENCE [LARGE SCALE GENOMIC DNA]</scope>
    <source>
        <strain evidence="8 9">CCMP1335</strain>
    </source>
</reference>
<dbReference type="PaxDb" id="35128-Thaps6931"/>
<organism evidence="8 9">
    <name type="scientific">Thalassiosira pseudonana</name>
    <name type="common">Marine diatom</name>
    <name type="synonym">Cyclotella nana</name>
    <dbReference type="NCBI Taxonomy" id="35128"/>
    <lineage>
        <taxon>Eukaryota</taxon>
        <taxon>Sar</taxon>
        <taxon>Stramenopiles</taxon>
        <taxon>Ochrophyta</taxon>
        <taxon>Bacillariophyta</taxon>
        <taxon>Coscinodiscophyceae</taxon>
        <taxon>Thalassiosirophycidae</taxon>
        <taxon>Thalassiosirales</taxon>
        <taxon>Thalassiosiraceae</taxon>
        <taxon>Thalassiosira</taxon>
    </lineage>
</organism>
<dbReference type="InterPro" id="IPR007248">
    <property type="entry name" value="Mpv17_PMP22"/>
</dbReference>
<keyword evidence="3 7" id="KW-0812">Transmembrane</keyword>
<dbReference type="InParanoid" id="B5YMW1"/>
<keyword evidence="5 7" id="KW-0472">Membrane</keyword>
<protein>
    <submittedName>
        <fullName evidence="8">Uncharacterized protein</fullName>
    </submittedName>
</protein>
<evidence type="ECO:0000313" key="8">
    <source>
        <dbReference type="EMBL" id="ACI64527.1"/>
    </source>
</evidence>
<dbReference type="STRING" id="35128.B5YMW1"/>
<dbReference type="KEGG" id="tps:THAPS_6931"/>
<dbReference type="GO" id="GO:0005737">
    <property type="term" value="C:cytoplasm"/>
    <property type="evidence" value="ECO:0000318"/>
    <property type="project" value="GO_Central"/>
</dbReference>
<dbReference type="PANTHER" id="PTHR11266:SF80">
    <property type="entry name" value="PEROXISOMAL MEMBRANE PROTEIN 2"/>
    <property type="match status" value="1"/>
</dbReference>
<evidence type="ECO:0000256" key="4">
    <source>
        <dbReference type="ARBA" id="ARBA00022989"/>
    </source>
</evidence>
<gene>
    <name evidence="8" type="ORF">THAPS_6931</name>
</gene>
<keyword evidence="4 7" id="KW-1133">Transmembrane helix</keyword>
<dbReference type="GeneID" id="7449228"/>
<evidence type="ECO:0000256" key="1">
    <source>
        <dbReference type="ARBA" id="ARBA00004141"/>
    </source>
</evidence>
<dbReference type="eggNOG" id="KOG1944">
    <property type="taxonomic scope" value="Eukaryota"/>
</dbReference>
<sequence>MACVPLGERHHHDNAVISFNTIGNNSILHHAPHPPPGTPRATPRATPKTINPKKTTPSIDGYTIYVDDDEEAKAKTSATRISCGQCLSNFGNWYSDQINRNPVRTKSLTAGALAVVGDVLAQIIENSTDLRMGSTGVFDKRRIFAMFIEGSCVSGPMLHFVFEWYEYLFPIHCLDGGSTEDSEIDEDNDEHSIGLETSSSNKPVAEYVMSRRMYVNAFLHVLFDQVVMAFPYVAGMMIVTGVVEGHGSTLAEELENEYMNNVHASWYAAMGLAPIQFITFRFLPITLRVLAVNLIDIIWVMFMSYSTHRTREVSEPFFEPNDDDWYDHDDLFSTHEQSEFDTYEQNQDNLE</sequence>